<evidence type="ECO:0000256" key="1">
    <source>
        <dbReference type="ARBA" id="ARBA00010457"/>
    </source>
</evidence>
<organism evidence="3 4">
    <name type="scientific">Leeuwenhoekiella marinoflava</name>
    <dbReference type="NCBI Taxonomy" id="988"/>
    <lineage>
        <taxon>Bacteria</taxon>
        <taxon>Pseudomonadati</taxon>
        <taxon>Bacteroidota</taxon>
        <taxon>Flavobacteriia</taxon>
        <taxon>Flavobacteriales</taxon>
        <taxon>Flavobacteriaceae</taxon>
        <taxon>Leeuwenhoekiella</taxon>
    </lineage>
</organism>
<evidence type="ECO:0000259" key="2">
    <source>
        <dbReference type="Pfam" id="PF07452"/>
    </source>
</evidence>
<accession>A0A4Q0PJH8</accession>
<comment type="caution">
    <text evidence="3">The sequence shown here is derived from an EMBL/GenBank/DDBJ whole genome shotgun (WGS) entry which is preliminary data.</text>
</comment>
<dbReference type="Pfam" id="PF07452">
    <property type="entry name" value="CHRD"/>
    <property type="match status" value="1"/>
</dbReference>
<dbReference type="EMBL" id="QOVL01000014">
    <property type="protein sequence ID" value="RXG27581.1"/>
    <property type="molecule type" value="Genomic_DNA"/>
</dbReference>
<evidence type="ECO:0000313" key="4">
    <source>
        <dbReference type="Proteomes" id="UP000290608"/>
    </source>
</evidence>
<dbReference type="SUPFAM" id="SSF49329">
    <property type="entry name" value="Cu,Zn superoxide dismutase-like"/>
    <property type="match status" value="2"/>
</dbReference>
<name>A0A4Q0PJH8_9FLAO</name>
<dbReference type="InterPro" id="IPR036423">
    <property type="entry name" value="SOD-like_Cu/Zn_dom_sf"/>
</dbReference>
<dbReference type="RefSeq" id="WP_073100164.1">
    <property type="nucleotide sequence ID" value="NZ_QOVL01000014.1"/>
</dbReference>
<comment type="similarity">
    <text evidence="1">Belongs to the Cu-Zn superoxide dismutase family.</text>
</comment>
<sequence>MKKLVLTLAMIAGLTSCNNDDDSIIDPPVADTKEYTLSEKNDSGVSGTVIFTKNDDGSTTVAFELEGTEDGNMHPAHIHFGNAADGGEIAIPLEAVDGETGTSTTEITELEDGTEITYEELIDFDGYINVHLSADELETIVAQTDIGENALTGESESYDLAEADIAGVSGTATFEERENGETLVTIMLEGTEEGNTHPAHIHAGSVEDAPGAIIITFNPVNGSTGISVTNIAVTDDSEEEEGEAITYEDLIDFDGYINVHESEDNLETLAAQGNIGANATED</sequence>
<protein>
    <recommendedName>
        <fullName evidence="2">CHRD domain-containing protein</fullName>
    </recommendedName>
</protein>
<dbReference type="PROSITE" id="PS51257">
    <property type="entry name" value="PROKAR_LIPOPROTEIN"/>
    <property type="match status" value="1"/>
</dbReference>
<evidence type="ECO:0000313" key="3">
    <source>
        <dbReference type="EMBL" id="RXG27581.1"/>
    </source>
</evidence>
<dbReference type="Gene3D" id="2.60.40.200">
    <property type="entry name" value="Superoxide dismutase, copper/zinc binding domain"/>
    <property type="match status" value="2"/>
</dbReference>
<dbReference type="GO" id="GO:0046872">
    <property type="term" value="F:metal ion binding"/>
    <property type="evidence" value="ECO:0007669"/>
    <property type="project" value="InterPro"/>
</dbReference>
<dbReference type="InterPro" id="IPR010895">
    <property type="entry name" value="CHRD"/>
</dbReference>
<dbReference type="AlphaFoldDB" id="A0A4Q0PJH8"/>
<dbReference type="STRING" id="1122159.SAMN02745246_03097"/>
<reference evidence="3 4" key="1">
    <citation type="submission" date="2018-07" db="EMBL/GenBank/DDBJ databases">
        <title>Leeuwenhoekiella genomics.</title>
        <authorList>
            <person name="Tahon G."/>
            <person name="Willems A."/>
        </authorList>
    </citation>
    <scope>NUCLEOTIDE SEQUENCE [LARGE SCALE GENOMIC DNA]</scope>
    <source>
        <strain evidence="3 4">LMG 1345</strain>
    </source>
</reference>
<gene>
    <name evidence="3" type="ORF">DSL99_2804</name>
</gene>
<proteinExistence type="inferred from homology"/>
<feature type="domain" description="CHRD" evidence="2">
    <location>
        <begin position="39"/>
        <end position="131"/>
    </location>
</feature>
<dbReference type="GO" id="GO:0006801">
    <property type="term" value="P:superoxide metabolic process"/>
    <property type="evidence" value="ECO:0007669"/>
    <property type="project" value="InterPro"/>
</dbReference>
<dbReference type="Proteomes" id="UP000290608">
    <property type="component" value="Unassembled WGS sequence"/>
</dbReference>